<proteinExistence type="predicted"/>
<comment type="caution">
    <text evidence="1">The sequence shown here is derived from an EMBL/GenBank/DDBJ whole genome shotgun (WGS) entry which is preliminary data.</text>
</comment>
<reference evidence="1 2" key="1">
    <citation type="submission" date="2024-08" db="EMBL/GenBank/DDBJ databases">
        <authorList>
            <person name="Cucini C."/>
            <person name="Frati F."/>
        </authorList>
    </citation>
    <scope>NUCLEOTIDE SEQUENCE [LARGE SCALE GENOMIC DNA]</scope>
</reference>
<evidence type="ECO:0000313" key="2">
    <source>
        <dbReference type="Proteomes" id="UP001642540"/>
    </source>
</evidence>
<dbReference type="EMBL" id="CAXLJM020000019">
    <property type="protein sequence ID" value="CAL8085194.1"/>
    <property type="molecule type" value="Genomic_DNA"/>
</dbReference>
<name>A0ABP1Q2J4_9HEXA</name>
<gene>
    <name evidence="1" type="ORF">ODALV1_LOCUS6035</name>
</gene>
<keyword evidence="2" id="KW-1185">Reference proteome</keyword>
<sequence>MSRPRKKKMRIRECKSRCFAGYETLFRDENVENSGCGGEWYTDLGKMSGIQKEMRLKWR</sequence>
<evidence type="ECO:0000313" key="1">
    <source>
        <dbReference type="EMBL" id="CAL8085194.1"/>
    </source>
</evidence>
<protein>
    <submittedName>
        <fullName evidence="1">Uncharacterized protein</fullName>
    </submittedName>
</protein>
<organism evidence="1 2">
    <name type="scientific">Orchesella dallaii</name>
    <dbReference type="NCBI Taxonomy" id="48710"/>
    <lineage>
        <taxon>Eukaryota</taxon>
        <taxon>Metazoa</taxon>
        <taxon>Ecdysozoa</taxon>
        <taxon>Arthropoda</taxon>
        <taxon>Hexapoda</taxon>
        <taxon>Collembola</taxon>
        <taxon>Entomobryomorpha</taxon>
        <taxon>Entomobryoidea</taxon>
        <taxon>Orchesellidae</taxon>
        <taxon>Orchesellinae</taxon>
        <taxon>Orchesella</taxon>
    </lineage>
</organism>
<dbReference type="Proteomes" id="UP001642540">
    <property type="component" value="Unassembled WGS sequence"/>
</dbReference>
<accession>A0ABP1Q2J4</accession>